<keyword evidence="2" id="KW-1185">Reference proteome</keyword>
<gene>
    <name evidence="1" type="ORF">GCM10010274_10720</name>
</gene>
<reference evidence="1" key="1">
    <citation type="journal article" date="2014" name="Int. J. Syst. Evol. Microbiol.">
        <title>Complete genome sequence of Corynebacterium casei LMG S-19264T (=DSM 44701T), isolated from a smear-ripened cheese.</title>
        <authorList>
            <consortium name="US DOE Joint Genome Institute (JGI-PGF)"/>
            <person name="Walter F."/>
            <person name="Albersmeier A."/>
            <person name="Kalinowski J."/>
            <person name="Ruckert C."/>
        </authorList>
    </citation>
    <scope>NUCLEOTIDE SEQUENCE</scope>
    <source>
        <strain evidence="1">JCM 4391</strain>
    </source>
</reference>
<name>A0A918M2I9_9ACTN</name>
<reference evidence="1" key="2">
    <citation type="submission" date="2020-09" db="EMBL/GenBank/DDBJ databases">
        <authorList>
            <person name="Sun Q."/>
            <person name="Ohkuma M."/>
        </authorList>
    </citation>
    <scope>NUCLEOTIDE SEQUENCE</scope>
    <source>
        <strain evidence="1">JCM 4391</strain>
    </source>
</reference>
<evidence type="ECO:0000313" key="2">
    <source>
        <dbReference type="Proteomes" id="UP000636661"/>
    </source>
</evidence>
<organism evidence="1 2">
    <name type="scientific">Streptomyces lavendofoliae</name>
    <dbReference type="NCBI Taxonomy" id="67314"/>
    <lineage>
        <taxon>Bacteria</taxon>
        <taxon>Bacillati</taxon>
        <taxon>Actinomycetota</taxon>
        <taxon>Actinomycetes</taxon>
        <taxon>Kitasatosporales</taxon>
        <taxon>Streptomycetaceae</taxon>
        <taxon>Streptomyces</taxon>
    </lineage>
</organism>
<dbReference type="AlphaFoldDB" id="A0A918M2I9"/>
<proteinExistence type="predicted"/>
<evidence type="ECO:0000313" key="1">
    <source>
        <dbReference type="EMBL" id="GGU25932.1"/>
    </source>
</evidence>
<accession>A0A918M2I9</accession>
<comment type="caution">
    <text evidence="1">The sequence shown here is derived from an EMBL/GenBank/DDBJ whole genome shotgun (WGS) entry which is preliminary data.</text>
</comment>
<dbReference type="Proteomes" id="UP000636661">
    <property type="component" value="Unassembled WGS sequence"/>
</dbReference>
<sequence length="50" mass="4964">MRPAGFVHGDGTVLVDGNPAGATAVGLTLEPAEGSARPTTPPLLLLNLPT</sequence>
<protein>
    <submittedName>
        <fullName evidence="1">Uncharacterized protein</fullName>
    </submittedName>
</protein>
<dbReference type="EMBL" id="BMTP01000002">
    <property type="protein sequence ID" value="GGU25932.1"/>
    <property type="molecule type" value="Genomic_DNA"/>
</dbReference>